<feature type="chain" id="PRO_5020468258" description="Transferrin-binding protein B C-lobe/N-lobe beta barrel domain-containing protein" evidence="2">
    <location>
        <begin position="32"/>
        <end position="378"/>
    </location>
</feature>
<protein>
    <recommendedName>
        <fullName evidence="5">Transferrin-binding protein B C-lobe/N-lobe beta barrel domain-containing protein</fullName>
    </recommendedName>
</protein>
<dbReference type="EMBL" id="SMCP01000010">
    <property type="protein sequence ID" value="TCV84809.1"/>
    <property type="molecule type" value="Genomic_DNA"/>
</dbReference>
<evidence type="ECO:0000256" key="2">
    <source>
        <dbReference type="SAM" id="SignalP"/>
    </source>
</evidence>
<organism evidence="3 4">
    <name type="scientific">Testudinibacter aquarius</name>
    <dbReference type="NCBI Taxonomy" id="1524974"/>
    <lineage>
        <taxon>Bacteria</taxon>
        <taxon>Pseudomonadati</taxon>
        <taxon>Pseudomonadota</taxon>
        <taxon>Gammaproteobacteria</taxon>
        <taxon>Pasteurellales</taxon>
        <taxon>Pasteurellaceae</taxon>
        <taxon>Testudinibacter</taxon>
    </lineage>
</organism>
<feature type="compositionally biased region" description="Basic and acidic residues" evidence="1">
    <location>
        <begin position="58"/>
        <end position="83"/>
    </location>
</feature>
<evidence type="ECO:0000313" key="3">
    <source>
        <dbReference type="EMBL" id="TCV84809.1"/>
    </source>
</evidence>
<name>A0A4V2W1N4_9PAST</name>
<keyword evidence="2" id="KW-0732">Signal</keyword>
<comment type="caution">
    <text evidence="3">The sequence shown here is derived from an EMBL/GenBank/DDBJ whole genome shotgun (WGS) entry which is preliminary data.</text>
</comment>
<feature type="signal peptide" evidence="2">
    <location>
        <begin position="1"/>
        <end position="31"/>
    </location>
</feature>
<evidence type="ECO:0000313" key="4">
    <source>
        <dbReference type="Proteomes" id="UP000294619"/>
    </source>
</evidence>
<evidence type="ECO:0000256" key="1">
    <source>
        <dbReference type="SAM" id="MobiDB-lite"/>
    </source>
</evidence>
<evidence type="ECO:0008006" key="5">
    <source>
        <dbReference type="Google" id="ProtNLM"/>
    </source>
</evidence>
<gene>
    <name evidence="3" type="ORF">EDC16_11038</name>
</gene>
<accession>A0A4V2W1N4</accession>
<feature type="compositionally biased region" description="Pro residues" evidence="1">
    <location>
        <begin position="90"/>
        <end position="145"/>
    </location>
</feature>
<dbReference type="Proteomes" id="UP000294619">
    <property type="component" value="Unassembled WGS sequence"/>
</dbReference>
<dbReference type="PROSITE" id="PS51257">
    <property type="entry name" value="PROKAR_LIPOPROTEIN"/>
    <property type="match status" value="1"/>
</dbReference>
<feature type="region of interest" description="Disordered" evidence="1">
    <location>
        <begin position="21"/>
        <end position="145"/>
    </location>
</feature>
<sequence>MKKINSKTCAALLLSALLAACGGGGSGSSNSTTTSSTTAINSAPNTAPKTDDAALAALKEKEALQKAEQERQKRLKEEEEKQKNAAQAEPPVPQPAPESQPKPTEPAPQPAPEPQPKPTEPAPQPAPEPQPKPVDPVPQLEPKPVEPTAPQAVEYQGYVISQNGKSAWNGEASGYQVKQQGDEFNAVIAQGSSLQIGDMKLDLIDSSNANLGYYGYVSTFTPDSGVVGQDSGEKRTVDLMYAVDQSKKDATAPTLNGYQGTVTYGGDFHYLADTDKVNKANISLSYNPAAKTMAGNIRDTSKGIDLGLQLSGELNGDFQMIATPVKNNHTSTVVTEKGSLNGQFLDGGKYIVGDAESGDANKQWKGVFSTKETERVPN</sequence>
<reference evidence="3 4" key="1">
    <citation type="submission" date="2019-03" db="EMBL/GenBank/DDBJ databases">
        <title>Genomic Encyclopedia of Type Strains, Phase IV (KMG-IV): sequencing the most valuable type-strain genomes for metagenomic binning, comparative biology and taxonomic classification.</title>
        <authorList>
            <person name="Goeker M."/>
        </authorList>
    </citation>
    <scope>NUCLEOTIDE SEQUENCE [LARGE SCALE GENOMIC DNA]</scope>
    <source>
        <strain evidence="3 4">DSM 28140</strain>
    </source>
</reference>
<dbReference type="AlphaFoldDB" id="A0A4V2W1N4"/>
<feature type="compositionally biased region" description="Low complexity" evidence="1">
    <location>
        <begin position="28"/>
        <end position="57"/>
    </location>
</feature>
<dbReference type="RefSeq" id="WP_165894234.1">
    <property type="nucleotide sequence ID" value="NZ_LEKL01000028.1"/>
</dbReference>
<proteinExistence type="predicted"/>